<dbReference type="InterPro" id="IPR023393">
    <property type="entry name" value="START-like_dom_sf"/>
</dbReference>
<dbReference type="Pfam" id="PF08327">
    <property type="entry name" value="AHSA1"/>
    <property type="match status" value="1"/>
</dbReference>
<keyword evidence="4" id="KW-1185">Reference proteome</keyword>
<sequence length="145" mass="16292">MNVLEDVRLEREFTVSPQVLFDYVSTPEGLLQWWGPEGLSVPEHDLDFSRKGPWFSVMVNPEGQRFKVSGHVTHVDPPKSVGFTWAWHDDADTRGFESHVTMTVTATDRGAHLVIDHTGLPDAEAAENHTKGWTSSLRKLERLAG</sequence>
<comment type="similarity">
    <text evidence="1">Belongs to the AHA1 family.</text>
</comment>
<organism evidence="3 4">
    <name type="scientific">Aliiruegeria haliotis</name>
    <dbReference type="NCBI Taxonomy" id="1280846"/>
    <lineage>
        <taxon>Bacteria</taxon>
        <taxon>Pseudomonadati</taxon>
        <taxon>Pseudomonadota</taxon>
        <taxon>Alphaproteobacteria</taxon>
        <taxon>Rhodobacterales</taxon>
        <taxon>Roseobacteraceae</taxon>
        <taxon>Aliiruegeria</taxon>
    </lineage>
</organism>
<reference evidence="3 4" key="1">
    <citation type="submission" date="2018-03" db="EMBL/GenBank/DDBJ databases">
        <title>Genomic Encyclopedia of Archaeal and Bacterial Type Strains, Phase II (KMG-II): from individual species to whole genera.</title>
        <authorList>
            <person name="Goeker M."/>
        </authorList>
    </citation>
    <scope>NUCLEOTIDE SEQUENCE [LARGE SCALE GENOMIC DNA]</scope>
    <source>
        <strain evidence="3 4">DSM 29328</strain>
    </source>
</reference>
<evidence type="ECO:0000313" key="4">
    <source>
        <dbReference type="Proteomes" id="UP000239480"/>
    </source>
</evidence>
<dbReference type="EMBL" id="PVTD01000003">
    <property type="protein sequence ID" value="PRY24180.1"/>
    <property type="molecule type" value="Genomic_DNA"/>
</dbReference>
<accession>A0A2T0RSU7</accession>
<dbReference type="Gene3D" id="3.30.530.20">
    <property type="match status" value="1"/>
</dbReference>
<gene>
    <name evidence="3" type="ORF">CLV78_10344</name>
</gene>
<evidence type="ECO:0000313" key="3">
    <source>
        <dbReference type="EMBL" id="PRY24180.1"/>
    </source>
</evidence>
<comment type="caution">
    <text evidence="3">The sequence shown here is derived from an EMBL/GenBank/DDBJ whole genome shotgun (WGS) entry which is preliminary data.</text>
</comment>
<protein>
    <submittedName>
        <fullName evidence="3">Uncharacterized protein YndB with AHSA1/START domain</fullName>
    </submittedName>
</protein>
<evidence type="ECO:0000259" key="2">
    <source>
        <dbReference type="Pfam" id="PF08327"/>
    </source>
</evidence>
<name>A0A2T0RSU7_9RHOB</name>
<feature type="domain" description="Activator of Hsp90 ATPase homologue 1/2-like C-terminal" evidence="2">
    <location>
        <begin position="15"/>
        <end position="144"/>
    </location>
</feature>
<dbReference type="SUPFAM" id="SSF55961">
    <property type="entry name" value="Bet v1-like"/>
    <property type="match status" value="1"/>
</dbReference>
<dbReference type="Proteomes" id="UP000239480">
    <property type="component" value="Unassembled WGS sequence"/>
</dbReference>
<dbReference type="AlphaFoldDB" id="A0A2T0RSU7"/>
<proteinExistence type="inferred from homology"/>
<evidence type="ECO:0000256" key="1">
    <source>
        <dbReference type="ARBA" id="ARBA00006817"/>
    </source>
</evidence>
<dbReference type="InterPro" id="IPR013538">
    <property type="entry name" value="ASHA1/2-like_C"/>
</dbReference>
<dbReference type="CDD" id="cd07814">
    <property type="entry name" value="SRPBCC_CalC_Aha1-like"/>
    <property type="match status" value="1"/>
</dbReference>